<feature type="chain" id="PRO_5001718672" description="DUF1329 domain-containing protein" evidence="1">
    <location>
        <begin position="24"/>
        <end position="456"/>
    </location>
</feature>
<dbReference type="InterPro" id="IPR010752">
    <property type="entry name" value="DUF1329"/>
</dbReference>
<proteinExistence type="predicted"/>
<dbReference type="KEGG" id="palk:PSAKL28_22790"/>
<organism evidence="2 3">
    <name type="scientific">Pseudomonas alkylphenolica</name>
    <dbReference type="NCBI Taxonomy" id="237609"/>
    <lineage>
        <taxon>Bacteria</taxon>
        <taxon>Pseudomonadati</taxon>
        <taxon>Pseudomonadota</taxon>
        <taxon>Gammaproteobacteria</taxon>
        <taxon>Pseudomonadales</taxon>
        <taxon>Pseudomonadaceae</taxon>
        <taxon>Pseudomonas</taxon>
    </lineage>
</organism>
<dbReference type="RefSeq" id="WP_038610347.1">
    <property type="nucleotide sequence ID" value="NZ_CP009048.1"/>
</dbReference>
<protein>
    <recommendedName>
        <fullName evidence="4">DUF1329 domain-containing protein</fullName>
    </recommendedName>
</protein>
<dbReference type="HOGENOM" id="CLU_048734_0_0_6"/>
<keyword evidence="1" id="KW-0732">Signal</keyword>
<dbReference type="Gene3D" id="2.50.20.10">
    <property type="entry name" value="Lipoprotein localisation LolA/LolB/LppX"/>
    <property type="match status" value="1"/>
</dbReference>
<gene>
    <name evidence="2" type="ORF">PSAKL28_22790</name>
</gene>
<dbReference type="CDD" id="cd16329">
    <property type="entry name" value="LolA_like"/>
    <property type="match status" value="1"/>
</dbReference>
<sequence length="456" mass="50609">MKASMINTVGALALTLLASNVLAAVSEQEAAQLGTTLTPLGAQKEGNADGSIPAWNGGLKAGAAAVDSRGFLADPFASEKPLFTITAANAEQYKDKLTPGQLAMFKRYPDTYKIPVYPSHRTAQVAPEIYAAAKKSAVNVQLVNDGTGLSNFAGSRYYAFPIPKSGVEVYWNFVTRYRGDNVERWSVQASPQVDGAYSIVETHDQNSFPQYMDGVNPEEAKNILYYYIFAVNAPARLAGTVSMAHETIDQVTEPRKAWTYNAGQRRVRRAPQLAYDAPGLVSDGLRTSDNADMMNGSPDRYDWKLVGKKEMYIPYNNYKLQSPSLKYADIIKPGHINQDLTRYELHRVWHVQATLKSGQRHIYAKRDMYFDEDTWVLAEVDHYDGRGQLWRVGENYTYNNYDKGLNAPAAQGFYDILAGRYVVATMSNESKLAPQYGGRTKLADFTPAALRNAGIR</sequence>
<dbReference type="OrthoDB" id="6751304at2"/>
<dbReference type="EMBL" id="CP009048">
    <property type="protein sequence ID" value="AIL61492.1"/>
    <property type="molecule type" value="Genomic_DNA"/>
</dbReference>
<evidence type="ECO:0000313" key="3">
    <source>
        <dbReference type="Proteomes" id="UP000028931"/>
    </source>
</evidence>
<reference evidence="2 3" key="1">
    <citation type="submission" date="2014-07" db="EMBL/GenBank/DDBJ databases">
        <authorList>
            <person name="Lee K."/>
            <person name="Lim J.Y."/>
            <person name="Hwang I."/>
        </authorList>
    </citation>
    <scope>NUCLEOTIDE SEQUENCE [LARGE SCALE GENOMIC DNA]</scope>
    <source>
        <strain evidence="2 3">KL28</strain>
    </source>
</reference>
<feature type="signal peptide" evidence="1">
    <location>
        <begin position="1"/>
        <end position="23"/>
    </location>
</feature>
<evidence type="ECO:0000256" key="1">
    <source>
        <dbReference type="SAM" id="SignalP"/>
    </source>
</evidence>
<name>A0A077F7H6_9PSED</name>
<accession>A0A077F7H6</accession>
<dbReference type="Proteomes" id="UP000028931">
    <property type="component" value="Chromosome"/>
</dbReference>
<dbReference type="AlphaFoldDB" id="A0A077F7H6"/>
<dbReference type="Pfam" id="PF07044">
    <property type="entry name" value="DUF1329"/>
    <property type="match status" value="1"/>
</dbReference>
<evidence type="ECO:0000313" key="2">
    <source>
        <dbReference type="EMBL" id="AIL61492.1"/>
    </source>
</evidence>
<evidence type="ECO:0008006" key="4">
    <source>
        <dbReference type="Google" id="ProtNLM"/>
    </source>
</evidence>
<dbReference type="eggNOG" id="ENOG502Z7HQ">
    <property type="taxonomic scope" value="Bacteria"/>
</dbReference>